<evidence type="ECO:0000313" key="2">
    <source>
        <dbReference type="EMBL" id="NNH70726.1"/>
    </source>
</evidence>
<proteinExistence type="predicted"/>
<keyword evidence="1" id="KW-0472">Membrane</keyword>
<comment type="caution">
    <text evidence="2">The sequence shown here is derived from an EMBL/GenBank/DDBJ whole genome shotgun (WGS) entry which is preliminary data.</text>
</comment>
<keyword evidence="3" id="KW-1185">Reference proteome</keyword>
<dbReference type="EMBL" id="JABELX010000004">
    <property type="protein sequence ID" value="NNH70726.1"/>
    <property type="molecule type" value="Genomic_DNA"/>
</dbReference>
<sequence>MAGTDLLAGLSDAAPIDVYGLGIIAMALTLTAAGYGFEGWAILGTVATVLLLTSGIAIIVIEHRRVKHREGHRLQEQEGH</sequence>
<evidence type="ECO:0000256" key="1">
    <source>
        <dbReference type="SAM" id="Phobius"/>
    </source>
</evidence>
<accession>A0A849BZX6</accession>
<name>A0A849BZX6_9NOCA</name>
<feature type="transmembrane region" description="Helical" evidence="1">
    <location>
        <begin position="16"/>
        <end position="35"/>
    </location>
</feature>
<protein>
    <submittedName>
        <fullName evidence="2">Uncharacterized protein</fullName>
    </submittedName>
</protein>
<feature type="transmembrane region" description="Helical" evidence="1">
    <location>
        <begin position="41"/>
        <end position="61"/>
    </location>
</feature>
<evidence type="ECO:0000313" key="3">
    <source>
        <dbReference type="Proteomes" id="UP000586827"/>
    </source>
</evidence>
<keyword evidence="1" id="KW-0812">Transmembrane</keyword>
<dbReference type="AlphaFoldDB" id="A0A849BZX6"/>
<organism evidence="2 3">
    <name type="scientific">Nocardia uniformis</name>
    <dbReference type="NCBI Taxonomy" id="53432"/>
    <lineage>
        <taxon>Bacteria</taxon>
        <taxon>Bacillati</taxon>
        <taxon>Actinomycetota</taxon>
        <taxon>Actinomycetes</taxon>
        <taxon>Mycobacteriales</taxon>
        <taxon>Nocardiaceae</taxon>
        <taxon>Nocardia</taxon>
    </lineage>
</organism>
<gene>
    <name evidence="2" type="ORF">HLB23_12765</name>
</gene>
<keyword evidence="1" id="KW-1133">Transmembrane helix</keyword>
<dbReference type="Proteomes" id="UP000586827">
    <property type="component" value="Unassembled WGS sequence"/>
</dbReference>
<reference evidence="2 3" key="1">
    <citation type="submission" date="2020-05" db="EMBL/GenBank/DDBJ databases">
        <title>MicrobeNet Type strains.</title>
        <authorList>
            <person name="Nicholson A.C."/>
        </authorList>
    </citation>
    <scope>NUCLEOTIDE SEQUENCE [LARGE SCALE GENOMIC DNA]</scope>
    <source>
        <strain evidence="2 3">JCM 3224</strain>
    </source>
</reference>